<organism evidence="1 2">
    <name type="scientific">Dreissena polymorpha</name>
    <name type="common">Zebra mussel</name>
    <name type="synonym">Mytilus polymorpha</name>
    <dbReference type="NCBI Taxonomy" id="45954"/>
    <lineage>
        <taxon>Eukaryota</taxon>
        <taxon>Metazoa</taxon>
        <taxon>Spiralia</taxon>
        <taxon>Lophotrochozoa</taxon>
        <taxon>Mollusca</taxon>
        <taxon>Bivalvia</taxon>
        <taxon>Autobranchia</taxon>
        <taxon>Heteroconchia</taxon>
        <taxon>Euheterodonta</taxon>
        <taxon>Imparidentia</taxon>
        <taxon>Neoheterodontei</taxon>
        <taxon>Myida</taxon>
        <taxon>Dreissenoidea</taxon>
        <taxon>Dreissenidae</taxon>
        <taxon>Dreissena</taxon>
    </lineage>
</organism>
<name>A0A9D4ICT0_DREPO</name>
<evidence type="ECO:0000313" key="2">
    <source>
        <dbReference type="Proteomes" id="UP000828390"/>
    </source>
</evidence>
<dbReference type="EMBL" id="JAIWYP010000009">
    <property type="protein sequence ID" value="KAH3768784.1"/>
    <property type="molecule type" value="Genomic_DNA"/>
</dbReference>
<protein>
    <submittedName>
        <fullName evidence="1">Uncharacterized protein</fullName>
    </submittedName>
</protein>
<gene>
    <name evidence="1" type="ORF">DPMN_170001</name>
</gene>
<sequence>MNALLDHRSVLPTSGMRACTAVVVEVVQNTTSSCFEADIEFLQKQVVTVFRALSLFCFEAVLQKNDIGCFYAPEGGHIVIRLSVRLSVFPSHFAFRFRI</sequence>
<dbReference type="Proteomes" id="UP000828390">
    <property type="component" value="Unassembled WGS sequence"/>
</dbReference>
<reference evidence="1" key="1">
    <citation type="journal article" date="2019" name="bioRxiv">
        <title>The Genome of the Zebra Mussel, Dreissena polymorpha: A Resource for Invasive Species Research.</title>
        <authorList>
            <person name="McCartney M.A."/>
            <person name="Auch B."/>
            <person name="Kono T."/>
            <person name="Mallez S."/>
            <person name="Zhang Y."/>
            <person name="Obille A."/>
            <person name="Becker A."/>
            <person name="Abrahante J.E."/>
            <person name="Garbe J."/>
            <person name="Badalamenti J.P."/>
            <person name="Herman A."/>
            <person name="Mangelson H."/>
            <person name="Liachko I."/>
            <person name="Sullivan S."/>
            <person name="Sone E.D."/>
            <person name="Koren S."/>
            <person name="Silverstein K.A.T."/>
            <person name="Beckman K.B."/>
            <person name="Gohl D.M."/>
        </authorList>
    </citation>
    <scope>NUCLEOTIDE SEQUENCE</scope>
    <source>
        <strain evidence="1">Duluth1</strain>
        <tissue evidence="1">Whole animal</tissue>
    </source>
</reference>
<dbReference type="PANTHER" id="PTHR36681:SF3">
    <property type="entry name" value="NUCLEAR GTPASE, GERMINAL CENTER-ASSOCIATED, TANDEM DUPLICATE 3"/>
    <property type="match status" value="1"/>
</dbReference>
<accession>A0A9D4ICT0</accession>
<evidence type="ECO:0000313" key="1">
    <source>
        <dbReference type="EMBL" id="KAH3768784.1"/>
    </source>
</evidence>
<keyword evidence="2" id="KW-1185">Reference proteome</keyword>
<reference evidence="1" key="2">
    <citation type="submission" date="2020-11" db="EMBL/GenBank/DDBJ databases">
        <authorList>
            <person name="McCartney M.A."/>
            <person name="Auch B."/>
            <person name="Kono T."/>
            <person name="Mallez S."/>
            <person name="Becker A."/>
            <person name="Gohl D.M."/>
            <person name="Silverstein K.A.T."/>
            <person name="Koren S."/>
            <person name="Bechman K.B."/>
            <person name="Herman A."/>
            <person name="Abrahante J.E."/>
            <person name="Garbe J."/>
        </authorList>
    </citation>
    <scope>NUCLEOTIDE SEQUENCE</scope>
    <source>
        <strain evidence="1">Duluth1</strain>
        <tissue evidence="1">Whole animal</tissue>
    </source>
</reference>
<comment type="caution">
    <text evidence="1">The sequence shown here is derived from an EMBL/GenBank/DDBJ whole genome shotgun (WGS) entry which is preliminary data.</text>
</comment>
<dbReference type="AlphaFoldDB" id="A0A9D4ICT0"/>
<proteinExistence type="predicted"/>
<dbReference type="PANTHER" id="PTHR36681">
    <property type="entry name" value="NUCLEAR GTPASE, GERMINAL CENTER-ASSOCIATED, TANDEM DUPLICATE 3"/>
    <property type="match status" value="1"/>
</dbReference>